<organism evidence="2 3">
    <name type="scientific">Viridothelium virens</name>
    <name type="common">Speckled blister lichen</name>
    <name type="synonym">Trypethelium virens</name>
    <dbReference type="NCBI Taxonomy" id="1048519"/>
    <lineage>
        <taxon>Eukaryota</taxon>
        <taxon>Fungi</taxon>
        <taxon>Dikarya</taxon>
        <taxon>Ascomycota</taxon>
        <taxon>Pezizomycotina</taxon>
        <taxon>Dothideomycetes</taxon>
        <taxon>Dothideomycetes incertae sedis</taxon>
        <taxon>Trypetheliales</taxon>
        <taxon>Trypetheliaceae</taxon>
        <taxon>Viridothelium</taxon>
    </lineage>
</organism>
<gene>
    <name evidence="2" type="ORF">EV356DRAFT_219938</name>
</gene>
<evidence type="ECO:0000256" key="1">
    <source>
        <dbReference type="SAM" id="Phobius"/>
    </source>
</evidence>
<keyword evidence="1" id="KW-0812">Transmembrane</keyword>
<evidence type="ECO:0000313" key="2">
    <source>
        <dbReference type="EMBL" id="KAF2238805.1"/>
    </source>
</evidence>
<keyword evidence="1" id="KW-0472">Membrane</keyword>
<sequence>MDKSTDLPFTCFQFFPSSILINLIFGIYVPALEFGKGGSEGRGHMCAWKSSNRGAEVGPALRQQMGILNVTALAKA</sequence>
<evidence type="ECO:0000313" key="3">
    <source>
        <dbReference type="Proteomes" id="UP000800092"/>
    </source>
</evidence>
<dbReference type="EMBL" id="ML991774">
    <property type="protein sequence ID" value="KAF2238805.1"/>
    <property type="molecule type" value="Genomic_DNA"/>
</dbReference>
<dbReference type="AlphaFoldDB" id="A0A6A6HKY9"/>
<name>A0A6A6HKY9_VIRVR</name>
<feature type="transmembrane region" description="Helical" evidence="1">
    <location>
        <begin position="12"/>
        <end position="32"/>
    </location>
</feature>
<proteinExistence type="predicted"/>
<keyword evidence="3" id="KW-1185">Reference proteome</keyword>
<dbReference type="Proteomes" id="UP000800092">
    <property type="component" value="Unassembled WGS sequence"/>
</dbReference>
<accession>A0A6A6HKY9</accession>
<protein>
    <submittedName>
        <fullName evidence="2">Uncharacterized protein</fullName>
    </submittedName>
</protein>
<keyword evidence="1" id="KW-1133">Transmembrane helix</keyword>
<reference evidence="2" key="1">
    <citation type="journal article" date="2020" name="Stud. Mycol.">
        <title>101 Dothideomycetes genomes: a test case for predicting lifestyles and emergence of pathogens.</title>
        <authorList>
            <person name="Haridas S."/>
            <person name="Albert R."/>
            <person name="Binder M."/>
            <person name="Bloem J."/>
            <person name="Labutti K."/>
            <person name="Salamov A."/>
            <person name="Andreopoulos B."/>
            <person name="Baker S."/>
            <person name="Barry K."/>
            <person name="Bills G."/>
            <person name="Bluhm B."/>
            <person name="Cannon C."/>
            <person name="Castanera R."/>
            <person name="Culley D."/>
            <person name="Daum C."/>
            <person name="Ezra D."/>
            <person name="Gonzalez J."/>
            <person name="Henrissat B."/>
            <person name="Kuo A."/>
            <person name="Liang C."/>
            <person name="Lipzen A."/>
            <person name="Lutzoni F."/>
            <person name="Magnuson J."/>
            <person name="Mondo S."/>
            <person name="Nolan M."/>
            <person name="Ohm R."/>
            <person name="Pangilinan J."/>
            <person name="Park H.-J."/>
            <person name="Ramirez L."/>
            <person name="Alfaro M."/>
            <person name="Sun H."/>
            <person name="Tritt A."/>
            <person name="Yoshinaga Y."/>
            <person name="Zwiers L.-H."/>
            <person name="Turgeon B."/>
            <person name="Goodwin S."/>
            <person name="Spatafora J."/>
            <person name="Crous P."/>
            <person name="Grigoriev I."/>
        </authorList>
    </citation>
    <scope>NUCLEOTIDE SEQUENCE</scope>
    <source>
        <strain evidence="2">Tuck. ex Michener</strain>
    </source>
</reference>